<sequence length="78" mass="7902">MPQVRYFAGAAEAAGIEAESLPGASVGELFAAMTTRHPALAEVLPRCSVLVGGVRTADHGVALADDQQVDVLPPFAGG</sequence>
<protein>
    <submittedName>
        <fullName evidence="1">ThiS family protein</fullName>
    </submittedName>
</protein>
<dbReference type="Proteomes" id="UP000076447">
    <property type="component" value="Unassembled WGS sequence"/>
</dbReference>
<name>A0A161YD24_9CELL</name>
<dbReference type="InterPro" id="IPR016155">
    <property type="entry name" value="Mopterin_synth/thiamin_S_b"/>
</dbReference>
<dbReference type="STRING" id="43678.OJAG_38780"/>
<proteinExistence type="predicted"/>
<dbReference type="CDD" id="cd17040">
    <property type="entry name" value="Ubl_MoaD_like"/>
    <property type="match status" value="1"/>
</dbReference>
<reference evidence="1 2" key="1">
    <citation type="submission" date="2016-01" db="EMBL/GenBank/DDBJ databases">
        <title>Genome sequence of Oerskovia enterophila VJag, an agar and cellulose degrading bacterium.</title>
        <authorList>
            <person name="Poehlein A."/>
            <person name="Jag V."/>
            <person name="Bengelsdorf F."/>
            <person name="Duerre P."/>
            <person name="Daniel R."/>
        </authorList>
    </citation>
    <scope>NUCLEOTIDE SEQUENCE [LARGE SCALE GENOMIC DNA]</scope>
    <source>
        <strain evidence="1 2">VJag</strain>
    </source>
</reference>
<dbReference type="AlphaFoldDB" id="A0A161YD24"/>
<dbReference type="OrthoDB" id="4331766at2"/>
<dbReference type="SUPFAM" id="SSF54285">
    <property type="entry name" value="MoaD/ThiS"/>
    <property type="match status" value="1"/>
</dbReference>
<organism evidence="1 2">
    <name type="scientific">Oerskovia enterophila</name>
    <dbReference type="NCBI Taxonomy" id="43678"/>
    <lineage>
        <taxon>Bacteria</taxon>
        <taxon>Bacillati</taxon>
        <taxon>Actinomycetota</taxon>
        <taxon>Actinomycetes</taxon>
        <taxon>Micrococcales</taxon>
        <taxon>Cellulomonadaceae</taxon>
        <taxon>Oerskovia</taxon>
    </lineage>
</organism>
<dbReference type="InterPro" id="IPR003749">
    <property type="entry name" value="ThiS/MoaD-like"/>
</dbReference>
<gene>
    <name evidence="1" type="ORF">OJAG_38780</name>
</gene>
<accession>A0A161YD24</accession>
<comment type="caution">
    <text evidence="1">The sequence shown here is derived from an EMBL/GenBank/DDBJ whole genome shotgun (WGS) entry which is preliminary data.</text>
</comment>
<dbReference type="Pfam" id="PF02597">
    <property type="entry name" value="ThiS"/>
    <property type="match status" value="1"/>
</dbReference>
<dbReference type="PATRIC" id="fig|43678.3.peg.4049"/>
<dbReference type="RefSeq" id="WP_068710255.1">
    <property type="nucleotide sequence ID" value="NZ_JBIVFZ010000002.1"/>
</dbReference>
<dbReference type="EMBL" id="LRIE01000085">
    <property type="protein sequence ID" value="KZM33558.1"/>
    <property type="molecule type" value="Genomic_DNA"/>
</dbReference>
<dbReference type="InterPro" id="IPR012675">
    <property type="entry name" value="Beta-grasp_dom_sf"/>
</dbReference>
<dbReference type="Gene3D" id="3.10.20.30">
    <property type="match status" value="1"/>
</dbReference>
<evidence type="ECO:0000313" key="1">
    <source>
        <dbReference type="EMBL" id="KZM33558.1"/>
    </source>
</evidence>
<evidence type="ECO:0000313" key="2">
    <source>
        <dbReference type="Proteomes" id="UP000076447"/>
    </source>
</evidence>